<dbReference type="KEGG" id="rec:RHECIAT_CH0000860"/>
<reference evidence="1 2" key="1">
    <citation type="submission" date="2008-04" db="EMBL/GenBank/DDBJ databases">
        <title>Genome diversity and DNA divergence of Rhizobium etli.</title>
        <authorList>
            <person name="Gonzalez V."/>
            <person name="Acosta J.L."/>
            <person name="Santamaria R.I."/>
            <person name="Bustos P."/>
            <person name="Hernandez-Gonzalez I.L."/>
            <person name="Fernandez J.L."/>
            <person name="Diaz R."/>
            <person name="Flores M."/>
            <person name="Mora J."/>
            <person name="Palacios R."/>
            <person name="Davila G."/>
        </authorList>
    </citation>
    <scope>NUCLEOTIDE SEQUENCE [LARGE SCALE GENOMIC DNA]</scope>
    <source>
        <strain evidence="1 2">CIAT 652</strain>
    </source>
</reference>
<dbReference type="Proteomes" id="UP000008817">
    <property type="component" value="Chromosome"/>
</dbReference>
<gene>
    <name evidence="1" type="ordered locus">RHECIAT_CH0000860</name>
</gene>
<protein>
    <submittedName>
        <fullName evidence="1">Uncharacterized protein</fullName>
    </submittedName>
</protein>
<name>B3PQK1_RHIE6</name>
<sequence>MFSALAIKDFPGSKLQVRRRQAQQPKDLCGQRHQARLPVSPMQLKRVHRPLHQTQKAEFRKICQVVGNLASRSWRISLTFSQYPSRSTATLNW</sequence>
<dbReference type="AlphaFoldDB" id="B3PQK1"/>
<evidence type="ECO:0000313" key="1">
    <source>
        <dbReference type="EMBL" id="ACE89847.1"/>
    </source>
</evidence>
<dbReference type="EMBL" id="CP001074">
    <property type="protein sequence ID" value="ACE89847.1"/>
    <property type="molecule type" value="Genomic_DNA"/>
</dbReference>
<dbReference type="HOGENOM" id="CLU_2397508_0_0_5"/>
<evidence type="ECO:0000313" key="2">
    <source>
        <dbReference type="Proteomes" id="UP000008817"/>
    </source>
</evidence>
<organism evidence="1 2">
    <name type="scientific">Rhizobium etli (strain CIAT 652)</name>
    <dbReference type="NCBI Taxonomy" id="491916"/>
    <lineage>
        <taxon>Bacteria</taxon>
        <taxon>Pseudomonadati</taxon>
        <taxon>Pseudomonadota</taxon>
        <taxon>Alphaproteobacteria</taxon>
        <taxon>Hyphomicrobiales</taxon>
        <taxon>Rhizobiaceae</taxon>
        <taxon>Rhizobium/Agrobacterium group</taxon>
        <taxon>Rhizobium</taxon>
    </lineage>
</organism>
<accession>B3PQK1</accession>
<proteinExistence type="predicted"/>